<dbReference type="InterPro" id="IPR011234">
    <property type="entry name" value="Fumarylacetoacetase-like_C"/>
</dbReference>
<feature type="domain" description="Fumarylacetoacetase-like C-terminal" evidence="3">
    <location>
        <begin position="74"/>
        <end position="279"/>
    </location>
</feature>
<organism evidence="4 5">
    <name type="scientific">Pedobacter cryoconitis</name>
    <dbReference type="NCBI Taxonomy" id="188932"/>
    <lineage>
        <taxon>Bacteria</taxon>
        <taxon>Pseudomonadati</taxon>
        <taxon>Bacteroidota</taxon>
        <taxon>Sphingobacteriia</taxon>
        <taxon>Sphingobacteriales</taxon>
        <taxon>Sphingobacteriaceae</taxon>
        <taxon>Pedobacter</taxon>
    </lineage>
</organism>
<dbReference type="InterPro" id="IPR051121">
    <property type="entry name" value="FAH"/>
</dbReference>
<accession>A0A7W8ZPA5</accession>
<comment type="similarity">
    <text evidence="1">Belongs to the FAH family.</text>
</comment>
<dbReference type="InterPro" id="IPR036663">
    <property type="entry name" value="Fumarylacetoacetase_C_sf"/>
</dbReference>
<evidence type="ECO:0000256" key="2">
    <source>
        <dbReference type="ARBA" id="ARBA00022723"/>
    </source>
</evidence>
<evidence type="ECO:0000313" key="5">
    <source>
        <dbReference type="Proteomes" id="UP000537204"/>
    </source>
</evidence>
<dbReference type="AlphaFoldDB" id="A0A7W8ZPA5"/>
<dbReference type="GO" id="GO:0044281">
    <property type="term" value="P:small molecule metabolic process"/>
    <property type="evidence" value="ECO:0007669"/>
    <property type="project" value="UniProtKB-ARBA"/>
</dbReference>
<protein>
    <submittedName>
        <fullName evidence="4">2-keto-4-pentenoate hydratase/2-oxohepta-3-ene-1,7-dioic acid hydratase in catechol pathway</fullName>
    </submittedName>
</protein>
<dbReference type="PANTHER" id="PTHR42796">
    <property type="entry name" value="FUMARYLACETOACETATE HYDROLASE DOMAIN-CONTAINING PROTEIN 2A-RELATED"/>
    <property type="match status" value="1"/>
</dbReference>
<name>A0A7W8ZPA5_9SPHI</name>
<evidence type="ECO:0000259" key="3">
    <source>
        <dbReference type="Pfam" id="PF01557"/>
    </source>
</evidence>
<proteinExistence type="inferred from homology"/>
<evidence type="ECO:0000313" key="4">
    <source>
        <dbReference type="EMBL" id="MBB5637694.1"/>
    </source>
</evidence>
<dbReference type="EMBL" id="JACHCE010000006">
    <property type="protein sequence ID" value="MBB5637694.1"/>
    <property type="molecule type" value="Genomic_DNA"/>
</dbReference>
<dbReference type="RefSeq" id="WP_183883562.1">
    <property type="nucleotide sequence ID" value="NZ_JACHCE010000006.1"/>
</dbReference>
<keyword evidence="2" id="KW-0479">Metal-binding</keyword>
<gene>
    <name evidence="4" type="ORF">HDE68_003619</name>
</gene>
<reference evidence="4 5" key="1">
    <citation type="submission" date="2020-08" db="EMBL/GenBank/DDBJ databases">
        <title>Genomic Encyclopedia of Type Strains, Phase IV (KMG-V): Genome sequencing to study the core and pangenomes of soil and plant-associated prokaryotes.</title>
        <authorList>
            <person name="Whitman W."/>
        </authorList>
    </citation>
    <scope>NUCLEOTIDE SEQUENCE [LARGE SCALE GENOMIC DNA]</scope>
    <source>
        <strain evidence="4 5">S3M1</strain>
    </source>
</reference>
<comment type="caution">
    <text evidence="4">The sequence shown here is derived from an EMBL/GenBank/DDBJ whole genome shotgun (WGS) entry which is preliminary data.</text>
</comment>
<dbReference type="Gene3D" id="3.90.850.10">
    <property type="entry name" value="Fumarylacetoacetase-like, C-terminal domain"/>
    <property type="match status" value="1"/>
</dbReference>
<dbReference type="GO" id="GO:0046872">
    <property type="term" value="F:metal ion binding"/>
    <property type="evidence" value="ECO:0007669"/>
    <property type="project" value="UniProtKB-KW"/>
</dbReference>
<dbReference type="SUPFAM" id="SSF56529">
    <property type="entry name" value="FAH"/>
    <property type="match status" value="1"/>
</dbReference>
<dbReference type="GO" id="GO:0003824">
    <property type="term" value="F:catalytic activity"/>
    <property type="evidence" value="ECO:0007669"/>
    <property type="project" value="InterPro"/>
</dbReference>
<sequence length="285" mass="31144">MKLFRHGARGDEKPGVLIQDIHYDVTALGEDYTNEFIGSGGIKRLEQLLLKDKGKLKAIAPGERLGTPLANPAKIVCVGLNYKDHIRETGFEAAAEPILFLKAISALNGPFDGVTIPKDSLQTDYETELGVVIGKKGTNVTISDAEDYIFGYVLHNDISERAYMKLRGGTWDKGKGCNTFAPVGPYLVTSDEFPATNNLNVWLKLNGELKQNGNTRDFIYPVNELVSYTSEFFGLFPGDIISTGSPSGSGIGCKPPRFLQEGDIIEYGIEGLGSARQQMRAYVNE</sequence>
<dbReference type="Proteomes" id="UP000537204">
    <property type="component" value="Unassembled WGS sequence"/>
</dbReference>
<evidence type="ECO:0000256" key="1">
    <source>
        <dbReference type="ARBA" id="ARBA00010211"/>
    </source>
</evidence>
<dbReference type="PANTHER" id="PTHR42796:SF4">
    <property type="entry name" value="FUMARYLACETOACETATE HYDROLASE DOMAIN-CONTAINING PROTEIN 2A"/>
    <property type="match status" value="1"/>
</dbReference>
<dbReference type="Pfam" id="PF01557">
    <property type="entry name" value="FAA_hydrolase"/>
    <property type="match status" value="1"/>
</dbReference>